<feature type="domain" description="Protein kinase" evidence="5">
    <location>
        <begin position="29"/>
        <end position="291"/>
    </location>
</feature>
<dbReference type="SUPFAM" id="SSF56112">
    <property type="entry name" value="Protein kinase-like (PK-like)"/>
    <property type="match status" value="1"/>
</dbReference>
<evidence type="ECO:0000259" key="5">
    <source>
        <dbReference type="PROSITE" id="PS50011"/>
    </source>
</evidence>
<dbReference type="GO" id="GO:0004674">
    <property type="term" value="F:protein serine/threonine kinase activity"/>
    <property type="evidence" value="ECO:0007669"/>
    <property type="project" value="UniProtKB-KW"/>
</dbReference>
<dbReference type="Pfam" id="PF00069">
    <property type="entry name" value="Pkinase"/>
    <property type="match status" value="1"/>
</dbReference>
<dbReference type="PROSITE" id="PS50011">
    <property type="entry name" value="PROTEIN_KINASE_DOM"/>
    <property type="match status" value="1"/>
</dbReference>
<keyword evidence="1" id="KW-0808">Transferase</keyword>
<keyword evidence="6" id="KW-0723">Serine/threonine-protein kinase</keyword>
<dbReference type="InterPro" id="IPR045269">
    <property type="entry name" value="Atg1-like"/>
</dbReference>
<dbReference type="OrthoDB" id="9788659at2"/>
<evidence type="ECO:0000313" key="7">
    <source>
        <dbReference type="Proteomes" id="UP000326354"/>
    </source>
</evidence>
<proteinExistence type="predicted"/>
<gene>
    <name evidence="6" type="ORF">UABAM_02429</name>
</gene>
<keyword evidence="4" id="KW-0067">ATP-binding</keyword>
<protein>
    <submittedName>
        <fullName evidence="6">Serine/threonine protein kinase</fullName>
    </submittedName>
</protein>
<dbReference type="EMBL" id="AP019860">
    <property type="protein sequence ID" value="BBM84073.1"/>
    <property type="molecule type" value="Genomic_DNA"/>
</dbReference>
<dbReference type="PANTHER" id="PTHR24348:SF22">
    <property type="entry name" value="NON-SPECIFIC SERINE_THREONINE PROTEIN KINASE"/>
    <property type="match status" value="1"/>
</dbReference>
<evidence type="ECO:0000256" key="4">
    <source>
        <dbReference type="ARBA" id="ARBA00022840"/>
    </source>
</evidence>
<dbReference type="Gene3D" id="1.10.510.10">
    <property type="entry name" value="Transferase(Phosphotransferase) domain 1"/>
    <property type="match status" value="1"/>
</dbReference>
<keyword evidence="3 6" id="KW-0418">Kinase</keyword>
<sequence length="306" mass="36003">MHKDIIKEIHTLNEKLLEKNIFKGGKGFYQLLDEKPNVNKRNVFFCLSMEEGKKYVIEFAPPNLNHIQLQKYLRRALFLLILDPKRNVVSARDFSIDPNQGFVILDWIAGIDLHTILRKSSLITVKEALWILSDLTKALEHLADFSFVHRNIHPRSIIVRKKTADVYLAGLEYLAQSDFMETKLVDINTHYISPELMRCLLFPDKNVYITPASDIYSIGAIFFHMLTGTPPFNPKRDVEKWSSKRYRVPKLEDVRADRKQKKMLQFLVKKMMDFDPNKRWSTMEVRDYAYDCLGITDRDKDMQRFL</sequence>
<keyword evidence="2" id="KW-0547">Nucleotide-binding</keyword>
<dbReference type="GO" id="GO:0000407">
    <property type="term" value="C:phagophore assembly site"/>
    <property type="evidence" value="ECO:0007669"/>
    <property type="project" value="TreeGrafter"/>
</dbReference>
<organism evidence="6 7">
    <name type="scientific">Uabimicrobium amorphum</name>
    <dbReference type="NCBI Taxonomy" id="2596890"/>
    <lineage>
        <taxon>Bacteria</taxon>
        <taxon>Pseudomonadati</taxon>
        <taxon>Planctomycetota</taxon>
        <taxon>Candidatus Uabimicrobiia</taxon>
        <taxon>Candidatus Uabimicrobiales</taxon>
        <taxon>Candidatus Uabimicrobiaceae</taxon>
        <taxon>Candidatus Uabimicrobium</taxon>
    </lineage>
</organism>
<dbReference type="GO" id="GO:0005829">
    <property type="term" value="C:cytosol"/>
    <property type="evidence" value="ECO:0007669"/>
    <property type="project" value="TreeGrafter"/>
</dbReference>
<dbReference type="GO" id="GO:0005524">
    <property type="term" value="F:ATP binding"/>
    <property type="evidence" value="ECO:0007669"/>
    <property type="project" value="UniProtKB-KW"/>
</dbReference>
<dbReference type="RefSeq" id="WP_151968251.1">
    <property type="nucleotide sequence ID" value="NZ_AP019860.1"/>
</dbReference>
<dbReference type="PANTHER" id="PTHR24348">
    <property type="entry name" value="SERINE/THREONINE-PROTEIN KINASE UNC-51-RELATED"/>
    <property type="match status" value="1"/>
</dbReference>
<evidence type="ECO:0000256" key="1">
    <source>
        <dbReference type="ARBA" id="ARBA00022679"/>
    </source>
</evidence>
<name>A0A5S9ILG9_UABAM</name>
<dbReference type="GO" id="GO:0005776">
    <property type="term" value="C:autophagosome"/>
    <property type="evidence" value="ECO:0007669"/>
    <property type="project" value="TreeGrafter"/>
</dbReference>
<keyword evidence="7" id="KW-1185">Reference proteome</keyword>
<reference evidence="6 7" key="1">
    <citation type="submission" date="2019-08" db="EMBL/GenBank/DDBJ databases">
        <title>Complete genome sequence of Candidatus Uab amorphum.</title>
        <authorList>
            <person name="Shiratori T."/>
            <person name="Suzuki S."/>
            <person name="Kakizawa Y."/>
            <person name="Ishida K."/>
        </authorList>
    </citation>
    <scope>NUCLEOTIDE SEQUENCE [LARGE SCALE GENOMIC DNA]</scope>
    <source>
        <strain evidence="6 7">SRT547</strain>
    </source>
</reference>
<dbReference type="InterPro" id="IPR000719">
    <property type="entry name" value="Prot_kinase_dom"/>
</dbReference>
<dbReference type="SMART" id="SM00220">
    <property type="entry name" value="S_TKc"/>
    <property type="match status" value="1"/>
</dbReference>
<dbReference type="KEGG" id="uam:UABAM_02429"/>
<accession>A0A5S9ILG9</accession>
<dbReference type="InterPro" id="IPR011009">
    <property type="entry name" value="Kinase-like_dom_sf"/>
</dbReference>
<evidence type="ECO:0000313" key="6">
    <source>
        <dbReference type="EMBL" id="BBM84073.1"/>
    </source>
</evidence>
<evidence type="ECO:0000256" key="2">
    <source>
        <dbReference type="ARBA" id="ARBA00022741"/>
    </source>
</evidence>
<dbReference type="Proteomes" id="UP000326354">
    <property type="component" value="Chromosome"/>
</dbReference>
<dbReference type="AlphaFoldDB" id="A0A5S9ILG9"/>
<dbReference type="GO" id="GO:0016020">
    <property type="term" value="C:membrane"/>
    <property type="evidence" value="ECO:0007669"/>
    <property type="project" value="TreeGrafter"/>
</dbReference>
<evidence type="ECO:0000256" key="3">
    <source>
        <dbReference type="ARBA" id="ARBA00022777"/>
    </source>
</evidence>